<accession>A0ABV7X758</accession>
<dbReference type="Pfam" id="PF13302">
    <property type="entry name" value="Acetyltransf_3"/>
    <property type="match status" value="1"/>
</dbReference>
<dbReference type="SUPFAM" id="SSF55729">
    <property type="entry name" value="Acyl-CoA N-acyltransferases (Nat)"/>
    <property type="match status" value="1"/>
</dbReference>
<evidence type="ECO:0000259" key="1">
    <source>
        <dbReference type="PROSITE" id="PS51186"/>
    </source>
</evidence>
<evidence type="ECO:0000313" key="3">
    <source>
        <dbReference type="Proteomes" id="UP001595615"/>
    </source>
</evidence>
<protein>
    <submittedName>
        <fullName evidence="2">GNAT family N-acetyltransferase</fullName>
        <ecNumber evidence="2">2.3.-.-</ecNumber>
    </submittedName>
</protein>
<feature type="domain" description="N-acetyltransferase" evidence="1">
    <location>
        <begin position="21"/>
        <end position="178"/>
    </location>
</feature>
<dbReference type="EMBL" id="JBHRXV010000003">
    <property type="protein sequence ID" value="MFC3711946.1"/>
    <property type="molecule type" value="Genomic_DNA"/>
</dbReference>
<dbReference type="Proteomes" id="UP001595615">
    <property type="component" value="Unassembled WGS sequence"/>
</dbReference>
<keyword evidence="2" id="KW-0808">Transferase</keyword>
<dbReference type="GO" id="GO:0016746">
    <property type="term" value="F:acyltransferase activity"/>
    <property type="evidence" value="ECO:0007669"/>
    <property type="project" value="UniProtKB-KW"/>
</dbReference>
<dbReference type="Gene3D" id="3.40.630.30">
    <property type="match status" value="1"/>
</dbReference>
<dbReference type="EC" id="2.3.-.-" evidence="2"/>
<proteinExistence type="predicted"/>
<gene>
    <name evidence="2" type="ORF">ACFOMD_05155</name>
</gene>
<organism evidence="2 3">
    <name type="scientific">Sphingoaurantiacus capsulatus</name>
    <dbReference type="NCBI Taxonomy" id="1771310"/>
    <lineage>
        <taxon>Bacteria</taxon>
        <taxon>Pseudomonadati</taxon>
        <taxon>Pseudomonadota</taxon>
        <taxon>Alphaproteobacteria</taxon>
        <taxon>Sphingomonadales</taxon>
        <taxon>Sphingosinicellaceae</taxon>
        <taxon>Sphingoaurantiacus</taxon>
    </lineage>
</organism>
<keyword evidence="3" id="KW-1185">Reference proteome</keyword>
<dbReference type="PANTHER" id="PTHR43610:SF1">
    <property type="entry name" value="N-ACETYLTRANSFERASE DOMAIN-CONTAINING PROTEIN"/>
    <property type="match status" value="1"/>
</dbReference>
<keyword evidence="2" id="KW-0012">Acyltransferase</keyword>
<dbReference type="InterPro" id="IPR000182">
    <property type="entry name" value="GNAT_dom"/>
</dbReference>
<dbReference type="InterPro" id="IPR016181">
    <property type="entry name" value="Acyl_CoA_acyltransferase"/>
</dbReference>
<name>A0ABV7X758_9SPHN</name>
<sequence>MEGLRHKLGILGAPELTGRVVRLDYLAEHHCEPLRAACAADPDIWDIYPYSMLGEAFDAWWAATPQRHVLVAIHGGEVVGMTSFYDVSDAKNSAAIGGTYFRPDVRGTGVNGEVKRLMLSAAFGAGARRVEFHVDAINGRSRRAVEKLGAQLDGILRQDRTTWTGRVRDTCVYSILKEEWPAVRAILES</sequence>
<dbReference type="CDD" id="cd04301">
    <property type="entry name" value="NAT_SF"/>
    <property type="match status" value="1"/>
</dbReference>
<comment type="caution">
    <text evidence="2">The sequence shown here is derived from an EMBL/GenBank/DDBJ whole genome shotgun (WGS) entry which is preliminary data.</text>
</comment>
<reference evidence="3" key="1">
    <citation type="journal article" date="2019" name="Int. J. Syst. Evol. Microbiol.">
        <title>The Global Catalogue of Microorganisms (GCM) 10K type strain sequencing project: providing services to taxonomists for standard genome sequencing and annotation.</title>
        <authorList>
            <consortium name="The Broad Institute Genomics Platform"/>
            <consortium name="The Broad Institute Genome Sequencing Center for Infectious Disease"/>
            <person name="Wu L."/>
            <person name="Ma J."/>
        </authorList>
    </citation>
    <scope>NUCLEOTIDE SEQUENCE [LARGE SCALE GENOMIC DNA]</scope>
    <source>
        <strain evidence="3">KCTC 42644</strain>
    </source>
</reference>
<dbReference type="RefSeq" id="WP_380857840.1">
    <property type="nucleotide sequence ID" value="NZ_JBHRXV010000003.1"/>
</dbReference>
<dbReference type="PANTHER" id="PTHR43610">
    <property type="entry name" value="BLL6696 PROTEIN"/>
    <property type="match status" value="1"/>
</dbReference>
<dbReference type="PROSITE" id="PS51186">
    <property type="entry name" value="GNAT"/>
    <property type="match status" value="1"/>
</dbReference>
<evidence type="ECO:0000313" key="2">
    <source>
        <dbReference type="EMBL" id="MFC3711946.1"/>
    </source>
</evidence>